<accession>A0ABS8L1Y8</accession>
<dbReference type="RefSeq" id="WP_230553765.1">
    <property type="nucleotide sequence ID" value="NZ_JAJISD010000014.1"/>
</dbReference>
<name>A0ABS8L1Y8_9HYPH</name>
<proteinExistence type="predicted"/>
<organism evidence="2 3">
    <name type="scientific">Reyranella aquatilis</name>
    <dbReference type="NCBI Taxonomy" id="2035356"/>
    <lineage>
        <taxon>Bacteria</taxon>
        <taxon>Pseudomonadati</taxon>
        <taxon>Pseudomonadota</taxon>
        <taxon>Alphaproteobacteria</taxon>
        <taxon>Hyphomicrobiales</taxon>
        <taxon>Reyranellaceae</taxon>
        <taxon>Reyranella</taxon>
    </lineage>
</organism>
<keyword evidence="3" id="KW-1185">Reference proteome</keyword>
<evidence type="ECO:0000313" key="3">
    <source>
        <dbReference type="Proteomes" id="UP001198862"/>
    </source>
</evidence>
<gene>
    <name evidence="2" type="ORF">LJ725_25500</name>
</gene>
<keyword evidence="1" id="KW-0732">Signal</keyword>
<dbReference type="EMBL" id="JAJISD010000014">
    <property type="protein sequence ID" value="MCC8432345.1"/>
    <property type="molecule type" value="Genomic_DNA"/>
</dbReference>
<protein>
    <submittedName>
        <fullName evidence="2">Uncharacterized protein</fullName>
    </submittedName>
</protein>
<feature type="chain" id="PRO_5045799299" evidence="1">
    <location>
        <begin position="28"/>
        <end position="202"/>
    </location>
</feature>
<reference evidence="2 3" key="1">
    <citation type="submission" date="2021-11" db="EMBL/GenBank/DDBJ databases">
        <authorList>
            <person name="Lee D.-H."/>
            <person name="Kim S.-B."/>
        </authorList>
    </citation>
    <scope>NUCLEOTIDE SEQUENCE [LARGE SCALE GENOMIC DNA]</scope>
    <source>
        <strain evidence="2 3">KCTC 52223</strain>
    </source>
</reference>
<sequence length="202" mass="22082">MRRLLQIARTGLASLALTLAFGGPLRAEGGTWTVERDVVTPSYAFIEPRTSDFNIDTVVLACEQADERRVVQLQLYLSNEGPLVPANARADRLKTNPRAEVSIDGRVFPIDILFAGDHVVLADETDRMFPGVSDRLLDSLQEGQVMKLRLDLVAEPGRDSDAFDGETVIDLRGADSRSVIAAVRRCGAESDLQSAALEPPHR</sequence>
<evidence type="ECO:0000256" key="1">
    <source>
        <dbReference type="SAM" id="SignalP"/>
    </source>
</evidence>
<feature type="signal peptide" evidence="1">
    <location>
        <begin position="1"/>
        <end position="27"/>
    </location>
</feature>
<evidence type="ECO:0000313" key="2">
    <source>
        <dbReference type="EMBL" id="MCC8432345.1"/>
    </source>
</evidence>
<comment type="caution">
    <text evidence="2">The sequence shown here is derived from an EMBL/GenBank/DDBJ whole genome shotgun (WGS) entry which is preliminary data.</text>
</comment>
<dbReference type="Proteomes" id="UP001198862">
    <property type="component" value="Unassembled WGS sequence"/>
</dbReference>